<evidence type="ECO:0000313" key="4">
    <source>
        <dbReference type="Proteomes" id="UP000178892"/>
    </source>
</evidence>
<organism evidence="3 4">
    <name type="scientific">Candidatus Doudnabacteria bacterium RIFCSPHIGHO2_01_FULL_46_24</name>
    <dbReference type="NCBI Taxonomy" id="1817825"/>
    <lineage>
        <taxon>Bacteria</taxon>
        <taxon>Candidatus Doudnaibacteriota</taxon>
    </lineage>
</organism>
<dbReference type="EMBL" id="MFEL01000006">
    <property type="protein sequence ID" value="OGE81718.1"/>
    <property type="molecule type" value="Genomic_DNA"/>
</dbReference>
<evidence type="ECO:0000313" key="3">
    <source>
        <dbReference type="EMBL" id="OGE81718.1"/>
    </source>
</evidence>
<reference evidence="3 4" key="1">
    <citation type="journal article" date="2016" name="Nat. Commun.">
        <title>Thousands of microbial genomes shed light on interconnected biogeochemical processes in an aquifer system.</title>
        <authorList>
            <person name="Anantharaman K."/>
            <person name="Brown C.T."/>
            <person name="Hug L.A."/>
            <person name="Sharon I."/>
            <person name="Castelle C.J."/>
            <person name="Probst A.J."/>
            <person name="Thomas B.C."/>
            <person name="Singh A."/>
            <person name="Wilkins M.J."/>
            <person name="Karaoz U."/>
            <person name="Brodie E.L."/>
            <person name="Williams K.H."/>
            <person name="Hubbard S.S."/>
            <person name="Banfield J.F."/>
        </authorList>
    </citation>
    <scope>NUCLEOTIDE SEQUENCE [LARGE SCALE GENOMIC DNA]</scope>
</reference>
<dbReference type="Pfam" id="PF14478">
    <property type="entry name" value="DUF4430"/>
    <property type="match status" value="1"/>
</dbReference>
<comment type="caution">
    <text evidence="3">The sequence shown here is derived from an EMBL/GenBank/DDBJ whole genome shotgun (WGS) entry which is preliminary data.</text>
</comment>
<accession>A0A1F5NVP1</accession>
<evidence type="ECO:0000256" key="1">
    <source>
        <dbReference type="SAM" id="Phobius"/>
    </source>
</evidence>
<dbReference type="AlphaFoldDB" id="A0A1F5NVP1"/>
<feature type="domain" description="Transcobalamin-like C-terminal" evidence="2">
    <location>
        <begin position="66"/>
        <end position="135"/>
    </location>
</feature>
<keyword evidence="1" id="KW-0472">Membrane</keyword>
<gene>
    <name evidence="3" type="ORF">A2720_02270</name>
</gene>
<name>A0A1F5NVP1_9BACT</name>
<dbReference type="STRING" id="1817825.A2720_02270"/>
<protein>
    <recommendedName>
        <fullName evidence="2">Transcobalamin-like C-terminal domain-containing protein</fullName>
    </recommendedName>
</protein>
<keyword evidence="1" id="KW-0812">Transmembrane</keyword>
<feature type="transmembrane region" description="Helical" evidence="1">
    <location>
        <begin position="9"/>
        <end position="28"/>
    </location>
</feature>
<keyword evidence="1" id="KW-1133">Transmembrane helix</keyword>
<dbReference type="Proteomes" id="UP000178892">
    <property type="component" value="Unassembled WGS sequence"/>
</dbReference>
<proteinExistence type="predicted"/>
<dbReference type="InterPro" id="IPR027954">
    <property type="entry name" value="Transcobalamin-like_C"/>
</dbReference>
<dbReference type="Gene3D" id="2.170.130.30">
    <property type="match status" value="1"/>
</dbReference>
<sequence>MFNNTAKKLEIFVVIVVIALFGIIYSLTKQPVSAPTINDGQKASLEEQSTIQQVPSTIIKYQGVEGQTALELLKTSHNVETKEFSGVGEFVVSIDGITPNQQTHFWAFYINGAQAQVGAGTYITKFTDVIEWKLEIVNSNK</sequence>
<evidence type="ECO:0000259" key="2">
    <source>
        <dbReference type="Pfam" id="PF14478"/>
    </source>
</evidence>